<keyword evidence="3" id="KW-1185">Reference proteome</keyword>
<dbReference type="RefSeq" id="WP_209893832.1">
    <property type="nucleotide sequence ID" value="NZ_BAAAJV010000016.1"/>
</dbReference>
<dbReference type="Gene3D" id="3.30.200.20">
    <property type="entry name" value="Phosphorylase Kinase, domain 1"/>
    <property type="match status" value="1"/>
</dbReference>
<dbReference type="Pfam" id="PF01636">
    <property type="entry name" value="APH"/>
    <property type="match status" value="1"/>
</dbReference>
<evidence type="ECO:0000259" key="1">
    <source>
        <dbReference type="Pfam" id="PF01636"/>
    </source>
</evidence>
<organism evidence="2 3">
    <name type="scientific">Brachybacterium fresconis</name>
    <dbReference type="NCBI Taxonomy" id="173363"/>
    <lineage>
        <taxon>Bacteria</taxon>
        <taxon>Bacillati</taxon>
        <taxon>Actinomycetota</taxon>
        <taxon>Actinomycetes</taxon>
        <taxon>Micrococcales</taxon>
        <taxon>Dermabacteraceae</taxon>
        <taxon>Brachybacterium</taxon>
    </lineage>
</organism>
<evidence type="ECO:0000313" key="3">
    <source>
        <dbReference type="Proteomes" id="UP000698222"/>
    </source>
</evidence>
<dbReference type="InterPro" id="IPR011009">
    <property type="entry name" value="Kinase-like_dom_sf"/>
</dbReference>
<gene>
    <name evidence="2" type="ORF">JOF44_003251</name>
</gene>
<dbReference type="SUPFAM" id="SSF56112">
    <property type="entry name" value="Protein kinase-like (PK-like)"/>
    <property type="match status" value="1"/>
</dbReference>
<proteinExistence type="predicted"/>
<dbReference type="Gene3D" id="3.90.1200.10">
    <property type="match status" value="1"/>
</dbReference>
<dbReference type="Proteomes" id="UP000698222">
    <property type="component" value="Unassembled WGS sequence"/>
</dbReference>
<sequence>MTNRLRWADFPDSLRSRLEEVLGGSVRTTSSCVGGFSSSSAEIIRSSAGRSLFVKAVRAQDNPASMRLNRSEAAALAHIPRAAPVPRLVTAFDHQDWFVLVTEVAAGSLPEQPWSPEQLDSVLTALDTLQAAATPCPVPDLPTVAESLGPDMLGFDRIAEEPPTDLDPWIVEHLDDLRAAAYRGIGALDGDSLCHSDVRSDNLLITASGAVSLVDWAWASRGSPVADALQLLSSIEDPHGTLLVNERVDAVLERHGLPHSFGTDVLVGILGFFVDAARWPVDPRLPLLSPHRRARRDSLLPLVTERWAGSPSPSALPS</sequence>
<name>A0ABS4YNK8_9MICO</name>
<protein>
    <recommendedName>
        <fullName evidence="1">Aminoglycoside phosphotransferase domain-containing protein</fullName>
    </recommendedName>
</protein>
<feature type="domain" description="Aminoglycoside phosphotransferase" evidence="1">
    <location>
        <begin position="46"/>
        <end position="250"/>
    </location>
</feature>
<dbReference type="EMBL" id="JAGIOC010000001">
    <property type="protein sequence ID" value="MBP2410348.1"/>
    <property type="molecule type" value="Genomic_DNA"/>
</dbReference>
<evidence type="ECO:0000313" key="2">
    <source>
        <dbReference type="EMBL" id="MBP2410348.1"/>
    </source>
</evidence>
<reference evidence="2 3" key="1">
    <citation type="submission" date="2021-03" db="EMBL/GenBank/DDBJ databases">
        <title>Sequencing the genomes of 1000 actinobacteria strains.</title>
        <authorList>
            <person name="Klenk H.-P."/>
        </authorList>
    </citation>
    <scope>NUCLEOTIDE SEQUENCE [LARGE SCALE GENOMIC DNA]</scope>
    <source>
        <strain evidence="2 3">DSM 14564</strain>
    </source>
</reference>
<accession>A0ABS4YNK8</accession>
<comment type="caution">
    <text evidence="2">The sequence shown here is derived from an EMBL/GenBank/DDBJ whole genome shotgun (WGS) entry which is preliminary data.</text>
</comment>
<dbReference type="InterPro" id="IPR002575">
    <property type="entry name" value="Aminoglycoside_PTrfase"/>
</dbReference>